<evidence type="ECO:0000256" key="3">
    <source>
        <dbReference type="ARBA" id="ARBA00022723"/>
    </source>
</evidence>
<feature type="compositionally biased region" description="Acidic residues" evidence="7">
    <location>
        <begin position="192"/>
        <end position="206"/>
    </location>
</feature>
<dbReference type="GO" id="GO:0010468">
    <property type="term" value="P:regulation of gene expression"/>
    <property type="evidence" value="ECO:0007669"/>
    <property type="project" value="TreeGrafter"/>
</dbReference>
<dbReference type="CDD" id="cd15571">
    <property type="entry name" value="ePHD"/>
    <property type="match status" value="1"/>
</dbReference>
<evidence type="ECO:0000259" key="8">
    <source>
        <dbReference type="PROSITE" id="PS51183"/>
    </source>
</evidence>
<dbReference type="InterPro" id="IPR013083">
    <property type="entry name" value="Znf_RING/FYVE/PHD"/>
</dbReference>
<feature type="compositionally biased region" description="Basic residues" evidence="7">
    <location>
        <begin position="239"/>
        <end position="249"/>
    </location>
</feature>
<dbReference type="Proteomes" id="UP000194127">
    <property type="component" value="Unassembled WGS sequence"/>
</dbReference>
<reference evidence="11 12" key="1">
    <citation type="submission" date="2017-04" db="EMBL/GenBank/DDBJ databases">
        <title>Genome Sequence of the Model Brown-Rot Fungus Postia placenta SB12.</title>
        <authorList>
            <consortium name="DOE Joint Genome Institute"/>
            <person name="Gaskell J."/>
            <person name="Kersten P."/>
            <person name="Larrondo L.F."/>
            <person name="Canessa P."/>
            <person name="Martinez D."/>
            <person name="Hibbett D."/>
            <person name="Schmoll M."/>
            <person name="Kubicek C.P."/>
            <person name="Martinez A.T."/>
            <person name="Yadav J."/>
            <person name="Master E."/>
            <person name="Magnuson J.K."/>
            <person name="James T."/>
            <person name="Yaver D."/>
            <person name="Berka R."/>
            <person name="Labutti K."/>
            <person name="Lipzen A."/>
            <person name="Aerts A."/>
            <person name="Barry K."/>
            <person name="Henrissat B."/>
            <person name="Blanchette R."/>
            <person name="Grigoriev I."/>
            <person name="Cullen D."/>
        </authorList>
    </citation>
    <scope>NUCLEOTIDE SEQUENCE [LARGE SCALE GENOMIC DNA]</scope>
    <source>
        <strain evidence="11 12">MAD-698-R-SB12</strain>
    </source>
</reference>
<evidence type="ECO:0000259" key="9">
    <source>
        <dbReference type="PROSITE" id="PS51184"/>
    </source>
</evidence>
<dbReference type="EMBL" id="KZ110596">
    <property type="protein sequence ID" value="OSX62878.1"/>
    <property type="molecule type" value="Genomic_DNA"/>
</dbReference>
<dbReference type="PANTHER" id="PTHR10694:SF7">
    <property type="entry name" value="[HISTONE H3]-TRIMETHYL-L-LYSINE(9) DEMETHYLASE"/>
    <property type="match status" value="1"/>
</dbReference>
<evidence type="ECO:0000256" key="6">
    <source>
        <dbReference type="ARBA" id="ARBA00049349"/>
    </source>
</evidence>
<proteinExistence type="inferred from homology"/>
<dbReference type="GeneID" id="36333748"/>
<feature type="compositionally biased region" description="Low complexity" evidence="7">
    <location>
        <begin position="10"/>
        <end position="20"/>
    </location>
</feature>
<keyword evidence="5" id="KW-0862">Zinc</keyword>
<dbReference type="STRING" id="670580.A0A1X6N2N9"/>
<sequence length="1103" mass="121432">MSNASSRVDSLTPSPVSRSPSPEPPIQPDHFYPSEHAHQLPPSPESDGRTWLDPNDDPTASRGIPVFKPTMEEFKDFEGYLNKIECWGMKSGIVKVIPPKEWSDTLPSVTPQLGNVKLKNPIEQHMLGRGGLFRQENVEKRRVMSVREWAELCAKEDFRAPGVDDTGLHARAMNGNVKPRTRRARRKRESETAEPEANEIKEEEEAPAAHVPDAGSTSLASPPNSISAADPDEQETKSRAKGKRPAQGRKSKEASLADRAERDKVFLEAFDPHSDWLPSNTTPFDYTPEFCRELERRYWRNCGLGKPAWYGADMAGSLFTEETKHWNVASLYSALSRLLPAESKGLPGVNTPYLYFGMWRATFAWHVEDMDLFSINYIHFGAPKHWYAIPQARANALEQTMRGYFPKDVSNCSQFLRHKSFLASPRLLASDACRPNTLVQHAGEFVITFPMGYHAGFNLGFNCAESVNFALESWLDLGRKAKACGCVNFSVRIDVDQLLHEREAERLALGLETNKPRRPKSDSKARKDSKSKRPLEEDDNQPRAKKQKTVKSAKSDTNSAEASSSKLPKASPTKVTLKLGPKPKEPDTFPCCLCVSMSQENLLRVQDPPEWRLPQADGAPAVDAASVVWMAHENCANVIPETWVDVVEVGDVREDGTRAKERVVFGVDAIVKDRWNLRCTACTKTRHRAHGAPIQCTKGKCPKAFHVTCARDGSQNNIVYKELREVEKEVVLLEPLPASAAAQQPAAESSGVALAPAQPPLDAAAAGIANSAELTGPRVLKMIRKVEVQVLCSQHNPAVTDAKRAQKQDRIRNNLLALPQMSRIKLRVSAGIWEVSLLRVIEETSSVEVLWDRGVKREFKWGSVVFGNTEGLTIGQKPTEAAPELEQLVPPRPSNPSRVSFHSSTPVPGNTSRQASIPASTPAPIVASMTPTMTTTPTGVPQAAPPAYTYQYPTTWKYSYFPNTNQGYATAGPSGQAGYSYGSSGQPIYSPPAYSAYGGYHYQAQPPPQPPPQPQPQVQSQPPPFQSRGLQWQRPYTGPKVAETSDAPVPVATTQTVPYYGQYNARSQAPAHPPAQPQPWPGTYMASTGAPSNPPTAHSSVPP</sequence>
<gene>
    <name evidence="11" type="ORF">POSPLADRAFT_1180972</name>
</gene>
<dbReference type="Gene3D" id="3.30.40.10">
    <property type="entry name" value="Zinc/RING finger domain, C3HC4 (zinc finger)"/>
    <property type="match status" value="1"/>
</dbReference>
<feature type="region of interest" description="Disordered" evidence="7">
    <location>
        <begin position="510"/>
        <end position="582"/>
    </location>
</feature>
<organism evidence="11 12">
    <name type="scientific">Postia placenta MAD-698-R-SB12</name>
    <dbReference type="NCBI Taxonomy" id="670580"/>
    <lineage>
        <taxon>Eukaryota</taxon>
        <taxon>Fungi</taxon>
        <taxon>Dikarya</taxon>
        <taxon>Basidiomycota</taxon>
        <taxon>Agaricomycotina</taxon>
        <taxon>Agaricomycetes</taxon>
        <taxon>Polyporales</taxon>
        <taxon>Adustoporiaceae</taxon>
        <taxon>Rhodonia</taxon>
    </lineage>
</organism>
<dbReference type="SUPFAM" id="SSF51197">
    <property type="entry name" value="Clavaminate synthase-like"/>
    <property type="match status" value="1"/>
</dbReference>
<comment type="similarity">
    <text evidence="1">Belongs to the JHDM3 histone demethylase family.</text>
</comment>
<evidence type="ECO:0000256" key="7">
    <source>
        <dbReference type="SAM" id="MobiDB-lite"/>
    </source>
</evidence>
<feature type="compositionally biased region" description="Polar residues" evidence="7">
    <location>
        <begin position="1085"/>
        <end position="1103"/>
    </location>
</feature>
<dbReference type="GO" id="GO:0005634">
    <property type="term" value="C:nucleus"/>
    <property type="evidence" value="ECO:0007669"/>
    <property type="project" value="TreeGrafter"/>
</dbReference>
<dbReference type="InterPro" id="IPR003349">
    <property type="entry name" value="JmjN"/>
</dbReference>
<dbReference type="GO" id="GO:0008270">
    <property type="term" value="F:zinc ion binding"/>
    <property type="evidence" value="ECO:0007669"/>
    <property type="project" value="UniProtKB-KW"/>
</dbReference>
<dbReference type="PROSITE" id="PS51805">
    <property type="entry name" value="EPHD"/>
    <property type="match status" value="1"/>
</dbReference>
<evidence type="ECO:0000256" key="1">
    <source>
        <dbReference type="ARBA" id="ARBA00009711"/>
    </source>
</evidence>
<evidence type="ECO:0000256" key="5">
    <source>
        <dbReference type="ARBA" id="ARBA00022833"/>
    </source>
</evidence>
<keyword evidence="4" id="KW-0863">Zinc-finger</keyword>
<dbReference type="InterPro" id="IPR003347">
    <property type="entry name" value="JmjC_dom"/>
</dbReference>
<dbReference type="Gene3D" id="2.60.120.650">
    <property type="entry name" value="Cupin"/>
    <property type="match status" value="2"/>
</dbReference>
<dbReference type="GO" id="GO:0051864">
    <property type="term" value="F:histone H3K36 demethylase activity"/>
    <property type="evidence" value="ECO:0007669"/>
    <property type="project" value="TreeGrafter"/>
</dbReference>
<feature type="compositionally biased region" description="Polar residues" evidence="7">
    <location>
        <begin position="901"/>
        <end position="919"/>
    </location>
</feature>
<feature type="region of interest" description="Disordered" evidence="7">
    <location>
        <begin position="1"/>
        <end position="65"/>
    </location>
</feature>
<dbReference type="SMART" id="SM00558">
    <property type="entry name" value="JmjC"/>
    <property type="match status" value="1"/>
</dbReference>
<feature type="compositionally biased region" description="Pro residues" evidence="7">
    <location>
        <begin position="1071"/>
        <end position="1080"/>
    </location>
</feature>
<evidence type="ECO:0000313" key="11">
    <source>
        <dbReference type="EMBL" id="OSX62878.1"/>
    </source>
</evidence>
<dbReference type="AlphaFoldDB" id="A0A1X6N2N9"/>
<feature type="compositionally biased region" description="Basic and acidic residues" evidence="7">
    <location>
        <begin position="519"/>
        <end position="535"/>
    </location>
</feature>
<dbReference type="PANTHER" id="PTHR10694">
    <property type="entry name" value="LYSINE-SPECIFIC DEMETHYLASE"/>
    <property type="match status" value="1"/>
</dbReference>
<accession>A0A1X6N2N9</accession>
<dbReference type="Pfam" id="PF13771">
    <property type="entry name" value="zf-HC5HC2H"/>
    <property type="match status" value="1"/>
</dbReference>
<dbReference type="GO" id="GO:0000785">
    <property type="term" value="C:chromatin"/>
    <property type="evidence" value="ECO:0007669"/>
    <property type="project" value="TreeGrafter"/>
</dbReference>
<dbReference type="Pfam" id="PF02375">
    <property type="entry name" value="JmjN"/>
    <property type="match status" value="1"/>
</dbReference>
<feature type="region of interest" description="Disordered" evidence="7">
    <location>
        <begin position="999"/>
        <end position="1032"/>
    </location>
</feature>
<feature type="compositionally biased region" description="Pro residues" evidence="7">
    <location>
        <begin position="1005"/>
        <end position="1025"/>
    </location>
</feature>
<dbReference type="GO" id="GO:0140684">
    <property type="term" value="F:histone H3K9me2/H3K9me3 demethylase activity"/>
    <property type="evidence" value="ECO:0007669"/>
    <property type="project" value="UniProtKB-EC"/>
</dbReference>
<keyword evidence="3" id="KW-0479">Metal-binding</keyword>
<feature type="region of interest" description="Disordered" evidence="7">
    <location>
        <begin position="1063"/>
        <end position="1103"/>
    </location>
</feature>
<feature type="region of interest" description="Disordered" evidence="7">
    <location>
        <begin position="160"/>
        <end position="258"/>
    </location>
</feature>
<protein>
    <recommendedName>
        <fullName evidence="2">[histone H3]-trimethyl-L-lysine(9) demethylase</fullName>
        <ecNumber evidence="2">1.14.11.66</ecNumber>
    </recommendedName>
</protein>
<feature type="region of interest" description="Disordered" evidence="7">
    <location>
        <begin position="887"/>
        <end position="919"/>
    </location>
</feature>
<keyword evidence="12" id="KW-1185">Reference proteome</keyword>
<evidence type="ECO:0000259" key="10">
    <source>
        <dbReference type="PROSITE" id="PS51805"/>
    </source>
</evidence>
<feature type="compositionally biased region" description="Polar residues" evidence="7">
    <location>
        <begin position="215"/>
        <end position="227"/>
    </location>
</feature>
<dbReference type="Pfam" id="PF02373">
    <property type="entry name" value="JmjC"/>
    <property type="match status" value="1"/>
</dbReference>
<feature type="compositionally biased region" description="Polar residues" evidence="7">
    <location>
        <begin position="552"/>
        <end position="566"/>
    </location>
</feature>
<evidence type="ECO:0000256" key="2">
    <source>
        <dbReference type="ARBA" id="ARBA00012900"/>
    </source>
</evidence>
<evidence type="ECO:0000256" key="4">
    <source>
        <dbReference type="ARBA" id="ARBA00022771"/>
    </source>
</evidence>
<dbReference type="OrthoDB" id="9547406at2759"/>
<name>A0A1X6N2N9_9APHY</name>
<dbReference type="RefSeq" id="XP_024339672.1">
    <property type="nucleotide sequence ID" value="XM_024488799.1"/>
</dbReference>
<feature type="domain" description="JmjN" evidence="8">
    <location>
        <begin position="64"/>
        <end position="105"/>
    </location>
</feature>
<dbReference type="PROSITE" id="PS51183">
    <property type="entry name" value="JMJN"/>
    <property type="match status" value="1"/>
</dbReference>
<dbReference type="EC" id="1.14.11.66" evidence="2"/>
<dbReference type="PROSITE" id="PS51184">
    <property type="entry name" value="JMJC"/>
    <property type="match status" value="1"/>
</dbReference>
<comment type="catalytic activity">
    <reaction evidence="6">
        <text>N(6),N(6),N(6)-trimethyl-L-lysyl(9)-[histone H3] + 2 2-oxoglutarate + 2 O2 = N(6)-methyl-L-lysyl(9)-[histone H3] + 2 formaldehyde + 2 succinate + 2 CO2</text>
        <dbReference type="Rhea" id="RHEA:60200"/>
        <dbReference type="Rhea" id="RHEA-COMP:15538"/>
        <dbReference type="Rhea" id="RHEA-COMP:15542"/>
        <dbReference type="ChEBI" id="CHEBI:15379"/>
        <dbReference type="ChEBI" id="CHEBI:16526"/>
        <dbReference type="ChEBI" id="CHEBI:16810"/>
        <dbReference type="ChEBI" id="CHEBI:16842"/>
        <dbReference type="ChEBI" id="CHEBI:30031"/>
        <dbReference type="ChEBI" id="CHEBI:61929"/>
        <dbReference type="ChEBI" id="CHEBI:61961"/>
        <dbReference type="EC" id="1.14.11.66"/>
    </reaction>
</comment>
<feature type="domain" description="PHD-type" evidence="10">
    <location>
        <begin position="588"/>
        <end position="738"/>
    </location>
</feature>
<evidence type="ECO:0000313" key="12">
    <source>
        <dbReference type="Proteomes" id="UP000194127"/>
    </source>
</evidence>
<dbReference type="InterPro" id="IPR034732">
    <property type="entry name" value="EPHD"/>
</dbReference>
<feature type="domain" description="JmjC" evidence="9">
    <location>
        <begin position="314"/>
        <end position="486"/>
    </location>
</feature>
<dbReference type="SMART" id="SM00545">
    <property type="entry name" value="JmjN"/>
    <property type="match status" value="1"/>
</dbReference>